<dbReference type="Proteomes" id="UP000017842">
    <property type="component" value="Unassembled WGS sequence"/>
</dbReference>
<dbReference type="EMBL" id="AYLO01000026">
    <property type="protein sequence ID" value="ESS73309.1"/>
    <property type="molecule type" value="Genomic_DNA"/>
</dbReference>
<dbReference type="AlphaFoldDB" id="V5BZQ6"/>
<evidence type="ECO:0000313" key="3">
    <source>
        <dbReference type="Proteomes" id="UP000017842"/>
    </source>
</evidence>
<dbReference type="eggNOG" id="ENOG50332T6">
    <property type="taxonomic scope" value="Bacteria"/>
</dbReference>
<organism evidence="2 3">
    <name type="scientific">Methyloglobulus morosus KoM1</name>
    <dbReference type="NCBI Taxonomy" id="1116472"/>
    <lineage>
        <taxon>Bacteria</taxon>
        <taxon>Pseudomonadati</taxon>
        <taxon>Pseudomonadota</taxon>
        <taxon>Gammaproteobacteria</taxon>
        <taxon>Methylococcales</taxon>
        <taxon>Methylococcaceae</taxon>
        <taxon>Methyloglobulus</taxon>
    </lineage>
</organism>
<gene>
    <name evidence="2" type="ORF">MGMO_26c00210</name>
</gene>
<proteinExistence type="predicted"/>
<keyword evidence="3" id="KW-1185">Reference proteome</keyword>
<dbReference type="InterPro" id="IPR045526">
    <property type="entry name" value="DUF6471"/>
</dbReference>
<name>V5BZQ6_9GAMM</name>
<dbReference type="STRING" id="1116472.MGMO_26c00210"/>
<accession>V5BZQ6</accession>
<protein>
    <recommendedName>
        <fullName evidence="1">DUF6471 domain-containing protein</fullName>
    </recommendedName>
</protein>
<sequence length="98" mass="10932">MYNTDWNEKAKRLLKSELIRRGVGSEDLVALLENIGVEETKASIDSKISRGTFSAAFLIQCLNAMGVRSFVPEVDPQMIVSEPIVIYKTRKTKAKAKS</sequence>
<evidence type="ECO:0000259" key="1">
    <source>
        <dbReference type="Pfam" id="PF20075"/>
    </source>
</evidence>
<feature type="domain" description="DUF6471" evidence="1">
    <location>
        <begin position="6"/>
        <end position="69"/>
    </location>
</feature>
<evidence type="ECO:0000313" key="2">
    <source>
        <dbReference type="EMBL" id="ESS73309.1"/>
    </source>
</evidence>
<reference evidence="2 3" key="1">
    <citation type="journal article" date="2013" name="Genome Announc.">
        <title>Draft Genome Sequence of the Methanotrophic Gammaproteobacterium Methyloglobulus morosus DSM 22980 Strain KoM1.</title>
        <authorList>
            <person name="Poehlein A."/>
            <person name="Deutzmann J.S."/>
            <person name="Daniel R."/>
            <person name="Simeonova D.D."/>
        </authorList>
    </citation>
    <scope>NUCLEOTIDE SEQUENCE [LARGE SCALE GENOMIC DNA]</scope>
    <source>
        <strain evidence="2 3">KoM1</strain>
    </source>
</reference>
<dbReference type="Pfam" id="PF20075">
    <property type="entry name" value="DUF6471"/>
    <property type="match status" value="1"/>
</dbReference>
<comment type="caution">
    <text evidence="2">The sequence shown here is derived from an EMBL/GenBank/DDBJ whole genome shotgun (WGS) entry which is preliminary data.</text>
</comment>
<dbReference type="RefSeq" id="WP_023493721.1">
    <property type="nucleotide sequence ID" value="NZ_AYLO01000026.1"/>
</dbReference>